<feature type="domain" description="ABC transporter" evidence="8">
    <location>
        <begin position="369"/>
        <end position="594"/>
    </location>
</feature>
<dbReference type="Gene3D" id="1.20.1560.10">
    <property type="entry name" value="ABC transporter type 1, transmembrane domain"/>
    <property type="match status" value="1"/>
</dbReference>
<dbReference type="Pfam" id="PF00664">
    <property type="entry name" value="ABC_membrane"/>
    <property type="match status" value="1"/>
</dbReference>
<keyword evidence="11" id="KW-1185">Reference proteome</keyword>
<dbReference type="Gene3D" id="3.40.50.300">
    <property type="entry name" value="P-loop containing nucleotide triphosphate hydrolases"/>
    <property type="match status" value="1"/>
</dbReference>
<keyword evidence="4 10" id="KW-0067">ATP-binding</keyword>
<evidence type="ECO:0000259" key="9">
    <source>
        <dbReference type="PROSITE" id="PS50929"/>
    </source>
</evidence>
<dbReference type="PANTHER" id="PTHR43394">
    <property type="entry name" value="ATP-DEPENDENT PERMEASE MDL1, MITOCHONDRIAL"/>
    <property type="match status" value="1"/>
</dbReference>
<organism evidence="10 11">
    <name type="scientific">Shewanella saliphila</name>
    <dbReference type="NCBI Taxonomy" id="2282698"/>
    <lineage>
        <taxon>Bacteria</taxon>
        <taxon>Pseudomonadati</taxon>
        <taxon>Pseudomonadota</taxon>
        <taxon>Gammaproteobacteria</taxon>
        <taxon>Alteromonadales</taxon>
        <taxon>Shewanellaceae</taxon>
        <taxon>Shewanella</taxon>
    </lineage>
</organism>
<dbReference type="InterPro" id="IPR017871">
    <property type="entry name" value="ABC_transporter-like_CS"/>
</dbReference>
<dbReference type="SMART" id="SM00382">
    <property type="entry name" value="AAA"/>
    <property type="match status" value="1"/>
</dbReference>
<dbReference type="InterPro" id="IPR003593">
    <property type="entry name" value="AAA+_ATPase"/>
</dbReference>
<evidence type="ECO:0000259" key="8">
    <source>
        <dbReference type="PROSITE" id="PS50893"/>
    </source>
</evidence>
<dbReference type="PROSITE" id="PS50893">
    <property type="entry name" value="ABC_TRANSPORTER_2"/>
    <property type="match status" value="1"/>
</dbReference>
<feature type="transmembrane region" description="Helical" evidence="7">
    <location>
        <begin position="69"/>
        <end position="90"/>
    </location>
</feature>
<dbReference type="SUPFAM" id="SSF90123">
    <property type="entry name" value="ABC transporter transmembrane region"/>
    <property type="match status" value="1"/>
</dbReference>
<keyword evidence="2 7" id="KW-0812">Transmembrane</keyword>
<protein>
    <submittedName>
        <fullName evidence="10">Cysteine/glutathione ABC transporter ATP-binding protein/permease CydC</fullName>
    </submittedName>
</protein>
<dbReference type="InterPro" id="IPR036640">
    <property type="entry name" value="ABC1_TM_sf"/>
</dbReference>
<evidence type="ECO:0000313" key="11">
    <source>
        <dbReference type="Proteomes" id="UP000654367"/>
    </source>
</evidence>
<dbReference type="NCBIfam" id="TIGR02868">
    <property type="entry name" value="CydC"/>
    <property type="match status" value="1"/>
</dbReference>
<feature type="domain" description="ABC transmembrane type-1" evidence="9">
    <location>
        <begin position="43"/>
        <end position="343"/>
    </location>
</feature>
<evidence type="ECO:0000256" key="1">
    <source>
        <dbReference type="ARBA" id="ARBA00004651"/>
    </source>
</evidence>
<comment type="caution">
    <text evidence="10">The sequence shown here is derived from an EMBL/GenBank/DDBJ whole genome shotgun (WGS) entry which is preliminary data.</text>
</comment>
<dbReference type="InterPro" id="IPR039421">
    <property type="entry name" value="Type_1_exporter"/>
</dbReference>
<dbReference type="NCBIfam" id="NF008364">
    <property type="entry name" value="PRK11160.1"/>
    <property type="match status" value="1"/>
</dbReference>
<dbReference type="InterPro" id="IPR014223">
    <property type="entry name" value="ABC_CydC/D"/>
</dbReference>
<evidence type="ECO:0000256" key="7">
    <source>
        <dbReference type="SAM" id="Phobius"/>
    </source>
</evidence>
<evidence type="ECO:0000256" key="4">
    <source>
        <dbReference type="ARBA" id="ARBA00022840"/>
    </source>
</evidence>
<keyword evidence="3" id="KW-0547">Nucleotide-binding</keyword>
<evidence type="ECO:0000256" key="2">
    <source>
        <dbReference type="ARBA" id="ARBA00022692"/>
    </source>
</evidence>
<keyword evidence="6 7" id="KW-0472">Membrane</keyword>
<gene>
    <name evidence="10" type="primary">cydC</name>
    <name evidence="10" type="ORF">GCM10009409_11320</name>
</gene>
<feature type="transmembrane region" description="Helical" evidence="7">
    <location>
        <begin position="279"/>
        <end position="297"/>
    </location>
</feature>
<evidence type="ECO:0000256" key="6">
    <source>
        <dbReference type="ARBA" id="ARBA00023136"/>
    </source>
</evidence>
<dbReference type="GO" id="GO:0005524">
    <property type="term" value="F:ATP binding"/>
    <property type="evidence" value="ECO:0007669"/>
    <property type="project" value="UniProtKB-KW"/>
</dbReference>
<evidence type="ECO:0000313" key="10">
    <source>
        <dbReference type="EMBL" id="GGP46337.1"/>
    </source>
</evidence>
<name>A0ABQ2Q5I6_9GAMM</name>
<proteinExistence type="predicted"/>
<feature type="transmembrane region" description="Helical" evidence="7">
    <location>
        <begin position="167"/>
        <end position="187"/>
    </location>
</feature>
<feature type="transmembrane region" description="Helical" evidence="7">
    <location>
        <begin position="309"/>
        <end position="331"/>
    </location>
</feature>
<dbReference type="PROSITE" id="PS50929">
    <property type="entry name" value="ABC_TM1F"/>
    <property type="match status" value="1"/>
</dbReference>
<dbReference type="InterPro" id="IPR011527">
    <property type="entry name" value="ABC1_TM_dom"/>
</dbReference>
<dbReference type="EMBL" id="BMQV01000007">
    <property type="protein sequence ID" value="GGP46337.1"/>
    <property type="molecule type" value="Genomic_DNA"/>
</dbReference>
<sequence length="594" mass="64931">MNHSTEQTSLQTDSPQTAAQSISTRSTSLRVLVPFLALFRRQWLMMLTGLILTFITLLTGIGLLSLSGWFLSATAIAGLSVATAQMFNFFTPAGGVRFFSIARTASRYGERLATHEATFKLLTQLRIWAWQKLLPLSAANLQGLRRGDLLNRLVADIDTLDHLYLRLLTPLVASLLMIAGLFVFLAWFDLNLALSLCSILLLAWCVLPVVFYALGKTPGRALIDAKQQYRVMLLDVIQGQAELSLFAANTRYLAKLEQAQARLFSQQTAMANITGLSQAMLILVNGTAVLVMLYLASHGVGDATPPGPLMALMVFATMASLEMMMPIAGAFQHLSSTLLAAQRVTDITEQTPAISFDPHSPLKANSGALTLHNVHFAYQPHTPILQGLSLTLNAGQKVAILGPTGCGKSSLLGLVTREWSAQQGDITLDGQPLCDYSEAELRASMTVVSQRIYLFAGTLRENLTLALPYQQGEPKKAHDERFISVLQQVGLGALLQGDKPLDMWIGEGGRQLSGGEQRRIGVARALLRAAPLLLLDEPTEGLDKRTEREILSLLLNFAENKTLLMISHRSTALDKMDAVYTFQQGSLQRSQAHY</sequence>
<feature type="transmembrane region" description="Helical" evidence="7">
    <location>
        <begin position="193"/>
        <end position="214"/>
    </location>
</feature>
<dbReference type="Proteomes" id="UP000654367">
    <property type="component" value="Unassembled WGS sequence"/>
</dbReference>
<dbReference type="PANTHER" id="PTHR43394:SF1">
    <property type="entry name" value="ATP-BINDING CASSETTE SUB-FAMILY B MEMBER 10, MITOCHONDRIAL"/>
    <property type="match status" value="1"/>
</dbReference>
<keyword evidence="5 7" id="KW-1133">Transmembrane helix</keyword>
<reference evidence="11" key="1">
    <citation type="journal article" date="2019" name="Int. J. Syst. Evol. Microbiol.">
        <title>The Global Catalogue of Microorganisms (GCM) 10K type strain sequencing project: providing services to taxonomists for standard genome sequencing and annotation.</title>
        <authorList>
            <consortium name="The Broad Institute Genomics Platform"/>
            <consortium name="The Broad Institute Genome Sequencing Center for Infectious Disease"/>
            <person name="Wu L."/>
            <person name="Ma J."/>
        </authorList>
    </citation>
    <scope>NUCLEOTIDE SEQUENCE [LARGE SCALE GENOMIC DNA]</scope>
    <source>
        <strain evidence="11">JCM 32304</strain>
    </source>
</reference>
<dbReference type="SUPFAM" id="SSF52540">
    <property type="entry name" value="P-loop containing nucleoside triphosphate hydrolases"/>
    <property type="match status" value="1"/>
</dbReference>
<feature type="transmembrane region" description="Helical" evidence="7">
    <location>
        <begin position="43"/>
        <end position="63"/>
    </location>
</feature>
<dbReference type="InterPro" id="IPR027417">
    <property type="entry name" value="P-loop_NTPase"/>
</dbReference>
<dbReference type="Pfam" id="PF00005">
    <property type="entry name" value="ABC_tran"/>
    <property type="match status" value="1"/>
</dbReference>
<comment type="subcellular location">
    <subcellularLocation>
        <location evidence="1">Cell membrane</location>
        <topology evidence="1">Multi-pass membrane protein</topology>
    </subcellularLocation>
</comment>
<evidence type="ECO:0000256" key="3">
    <source>
        <dbReference type="ARBA" id="ARBA00022741"/>
    </source>
</evidence>
<dbReference type="InterPro" id="IPR003439">
    <property type="entry name" value="ABC_transporter-like_ATP-bd"/>
</dbReference>
<dbReference type="PROSITE" id="PS00211">
    <property type="entry name" value="ABC_TRANSPORTER_1"/>
    <property type="match status" value="1"/>
</dbReference>
<accession>A0ABQ2Q5I6</accession>
<evidence type="ECO:0000256" key="5">
    <source>
        <dbReference type="ARBA" id="ARBA00022989"/>
    </source>
</evidence>
<dbReference type="CDD" id="cd18585">
    <property type="entry name" value="ABC_6TM_CydC"/>
    <property type="match status" value="1"/>
</dbReference>